<comment type="caution">
    <text evidence="3">The sequence shown here is derived from an EMBL/GenBank/DDBJ whole genome shotgun (WGS) entry which is preliminary data.</text>
</comment>
<dbReference type="FunFam" id="1.20.1280.50:FF:000023">
    <property type="entry name" value="F-box/LRR-repeat protein 4"/>
    <property type="match status" value="1"/>
</dbReference>
<dbReference type="InterPro" id="IPR032675">
    <property type="entry name" value="LRR_dom_sf"/>
</dbReference>
<gene>
    <name evidence="3" type="ORF">C4D60_Mb03t03330</name>
</gene>
<dbReference type="GO" id="GO:0005634">
    <property type="term" value="C:nucleus"/>
    <property type="evidence" value="ECO:0007669"/>
    <property type="project" value="TreeGrafter"/>
</dbReference>
<dbReference type="InterPro" id="IPR036047">
    <property type="entry name" value="F-box-like_dom_sf"/>
</dbReference>
<dbReference type="GO" id="GO:0031146">
    <property type="term" value="P:SCF-dependent proteasomal ubiquitin-dependent protein catabolic process"/>
    <property type="evidence" value="ECO:0007669"/>
    <property type="project" value="TreeGrafter"/>
</dbReference>
<feature type="compositionally biased region" description="Basic and acidic residues" evidence="1">
    <location>
        <begin position="502"/>
        <end position="513"/>
    </location>
</feature>
<dbReference type="Gene3D" id="3.80.10.10">
    <property type="entry name" value="Ribonuclease Inhibitor"/>
    <property type="match status" value="1"/>
</dbReference>
<organism evidence="3 4">
    <name type="scientific">Musa balbisiana</name>
    <name type="common">Banana</name>
    <dbReference type="NCBI Taxonomy" id="52838"/>
    <lineage>
        <taxon>Eukaryota</taxon>
        <taxon>Viridiplantae</taxon>
        <taxon>Streptophyta</taxon>
        <taxon>Embryophyta</taxon>
        <taxon>Tracheophyta</taxon>
        <taxon>Spermatophyta</taxon>
        <taxon>Magnoliopsida</taxon>
        <taxon>Liliopsida</taxon>
        <taxon>Zingiberales</taxon>
        <taxon>Musaceae</taxon>
        <taxon>Musa</taxon>
    </lineage>
</organism>
<name>A0A4S8J8A4_MUSBA</name>
<evidence type="ECO:0000259" key="2">
    <source>
        <dbReference type="Pfam" id="PF18511"/>
    </source>
</evidence>
<protein>
    <recommendedName>
        <fullName evidence="2">COI1 F-box domain-containing protein</fullName>
    </recommendedName>
</protein>
<dbReference type="SUPFAM" id="SSF81383">
    <property type="entry name" value="F-box domain"/>
    <property type="match status" value="1"/>
</dbReference>
<dbReference type="GO" id="GO:0019005">
    <property type="term" value="C:SCF ubiquitin ligase complex"/>
    <property type="evidence" value="ECO:0007669"/>
    <property type="project" value="TreeGrafter"/>
</dbReference>
<dbReference type="EMBL" id="PYDT01000006">
    <property type="protein sequence ID" value="THU57419.1"/>
    <property type="molecule type" value="Genomic_DNA"/>
</dbReference>
<dbReference type="InterPro" id="IPR006553">
    <property type="entry name" value="Leu-rich_rpt_Cys-con_subtyp"/>
</dbReference>
<keyword evidence="4" id="KW-1185">Reference proteome</keyword>
<feature type="region of interest" description="Disordered" evidence="1">
    <location>
        <begin position="479"/>
        <end position="520"/>
    </location>
</feature>
<feature type="domain" description="COI1 F-box" evidence="2">
    <location>
        <begin position="14"/>
        <end position="51"/>
    </location>
</feature>
<dbReference type="Gene3D" id="1.20.1280.50">
    <property type="match status" value="1"/>
</dbReference>
<accession>A0A4S8J8A4</accession>
<proteinExistence type="predicted"/>
<dbReference type="SMART" id="SM00367">
    <property type="entry name" value="LRR_CC"/>
    <property type="match status" value="2"/>
</dbReference>
<dbReference type="PANTHER" id="PTHR13318:SF148">
    <property type="entry name" value="F-BOX PROTEIN MAX2"/>
    <property type="match status" value="1"/>
</dbReference>
<reference evidence="3 4" key="1">
    <citation type="journal article" date="2019" name="Nat. Plants">
        <title>Genome sequencing of Musa balbisiana reveals subgenome evolution and function divergence in polyploid bananas.</title>
        <authorList>
            <person name="Yao X."/>
        </authorList>
    </citation>
    <scope>NUCLEOTIDE SEQUENCE [LARGE SCALE GENOMIC DNA]</scope>
    <source>
        <strain evidence="4">cv. DH-PKW</strain>
        <tissue evidence="3">Leaves</tissue>
    </source>
</reference>
<dbReference type="InterPro" id="IPR041567">
    <property type="entry name" value="COI1_F-box"/>
</dbReference>
<sequence length="727" mass="80821">MATAAATGIHLHDLPEPILTHIFSLVCDVRSRNAMSLACRRWRTLERATRTSLVLRGHVRSPFLLPTCFPAVAHLDLSLLSPWGHHPFLLHHQQPPPPPPPPPQYYHHNLAEQAVLVAARLAQTFPRVSSLAIYARDPSVVATLAPLWPGLRAVRLVRWHQRPPALPLGADLAPLLAACPALSTLDLSQFYCWTEDVPQALQEQPVAAASLTRLDLLCPASTEGFCSSKLADIVAACPNLTHLLVLACSTPVRRRRPRRPCVFNPRCIEFVGDDALLMLAAGCPRLSLLHLVDPSTLSPARSDSEAKEDAAVTGPGLEELFAKLPQLEDLALDLCHNVRDAGPSLEMLSYRCPKIKSLKLGQFHGVCKGAWLHLDGVSVCGRLESLCIKNSADLIDSGLVTIARGCRRLSRLEIHGCHKVTEAGIKKLSSILRSTLVDVAISGCQLLDAARSLRALEPIRDRIERLHIDCIWVLPEPDQLPQTPEKTADDSDVDQVDAEMSDESRNKKSRCSDGNDGSNESSSFWFRTWANLRCLSLWVPAGEVLTPLGDAGLESCPQLEGISIKVEGDCRTCPRPRQRVFGLSFLARYPRLVKMKLDCGEAIGYALTAPTGHMDLSLWERFYLHGISDLRLYELDYWPPQDKEVNQRSLSLPATGLIQECLSLRKLFIHGTTHEHFMRFFLMMPVLRDVQLREDYYPAPENDMSTEMRVDSCSRFEEALNSRLIPD</sequence>
<evidence type="ECO:0000313" key="4">
    <source>
        <dbReference type="Proteomes" id="UP000317650"/>
    </source>
</evidence>
<evidence type="ECO:0000256" key="1">
    <source>
        <dbReference type="SAM" id="MobiDB-lite"/>
    </source>
</evidence>
<evidence type="ECO:0000313" key="3">
    <source>
        <dbReference type="EMBL" id="THU57419.1"/>
    </source>
</evidence>
<dbReference type="Proteomes" id="UP000317650">
    <property type="component" value="Chromosome 3"/>
</dbReference>
<feature type="compositionally biased region" description="Acidic residues" evidence="1">
    <location>
        <begin position="490"/>
        <end position="501"/>
    </location>
</feature>
<dbReference type="Pfam" id="PF18511">
    <property type="entry name" value="F-box_5"/>
    <property type="match status" value="1"/>
</dbReference>
<dbReference type="CDD" id="cd22159">
    <property type="entry name" value="F-box_AtTIR1-like"/>
    <property type="match status" value="1"/>
</dbReference>
<dbReference type="STRING" id="52838.A0A4S8J8A4"/>
<dbReference type="PANTHER" id="PTHR13318">
    <property type="entry name" value="PARTNER OF PAIRED, ISOFORM B-RELATED"/>
    <property type="match status" value="1"/>
</dbReference>
<dbReference type="AlphaFoldDB" id="A0A4S8J8A4"/>
<dbReference type="SUPFAM" id="SSF52047">
    <property type="entry name" value="RNI-like"/>
    <property type="match status" value="1"/>
</dbReference>